<dbReference type="RefSeq" id="WP_119925356.1">
    <property type="nucleotide sequence ID" value="NZ_QZEY01000002.1"/>
</dbReference>
<feature type="domain" description="Peptidase S9 prolyl oligopeptidase catalytic" evidence="2">
    <location>
        <begin position="360"/>
        <end position="549"/>
    </location>
</feature>
<dbReference type="SUPFAM" id="SSF53474">
    <property type="entry name" value="alpha/beta-Hydrolases"/>
    <property type="match status" value="1"/>
</dbReference>
<dbReference type="Proteomes" id="UP000265768">
    <property type="component" value="Unassembled WGS sequence"/>
</dbReference>
<name>A0A3A4B665_9ACTN</name>
<protein>
    <submittedName>
        <fullName evidence="3">Alpha/beta fold hydrolase</fullName>
    </submittedName>
</protein>
<comment type="caution">
    <text evidence="3">The sequence shown here is derived from an EMBL/GenBank/DDBJ whole genome shotgun (WGS) entry which is preliminary data.</text>
</comment>
<sequence length="570" mass="59204">MSPLTPAAAARAAAELAEIPVAEAFAFSRAGRAACLADRGAGLGVELDGTPTGLRAGAAEEAQLAVTGDGRVLMCAGEPGAFRITEAAPGRGARTYAECEDDLVRLLPGLVVGVRGEESRLWAPGPRGLRELARLPGRVSGAVWVTPGRVLAVDLAEAGERPSGWIADLTRNEYRRVFHIGPASEERVAACDPARDLMVLTTDAHGYRRAAVARGREGRVRFIPLDGGDLPVDVCGLAPDGRIVLRRQTGATGELRLADPVTLAVSPPLDLPPGVPGGPVVTGRDRLLFPFSGPATPPGPAAYPLDGGAPELPRALPGMAAPVTGRRRGIEVLVHEPQGPQTGVAVALHGGPVGQWSLAFTPELQLLARLGLRVLAPNGHGSFGYGAAFVRALEGRAGALDLAEVIGLLGDAGEPAVLYGHSYGAYLALLAAAARPDLCRAVVAVAPFTSPRDLRREGADAVRRLLRLLGDPPSPLETRDGPRCPVLIAHGTADAVIPVAQSEELARRLAARGRPPRLVLLPGEGHRVRTRAAARLLYAEIAEFLAGTLAAASAPPPEPVTTASRLEGRR</sequence>
<dbReference type="GO" id="GO:0006508">
    <property type="term" value="P:proteolysis"/>
    <property type="evidence" value="ECO:0007669"/>
    <property type="project" value="InterPro"/>
</dbReference>
<dbReference type="OrthoDB" id="262125at2"/>
<dbReference type="PANTHER" id="PTHR42776">
    <property type="entry name" value="SERINE PEPTIDASE S9 FAMILY MEMBER"/>
    <property type="match status" value="1"/>
</dbReference>
<evidence type="ECO:0000313" key="4">
    <source>
        <dbReference type="Proteomes" id="UP000265768"/>
    </source>
</evidence>
<proteinExistence type="predicted"/>
<dbReference type="AlphaFoldDB" id="A0A3A4B665"/>
<keyword evidence="1 3" id="KW-0378">Hydrolase</keyword>
<evidence type="ECO:0000313" key="3">
    <source>
        <dbReference type="EMBL" id="RJL34057.1"/>
    </source>
</evidence>
<dbReference type="GO" id="GO:0004252">
    <property type="term" value="F:serine-type endopeptidase activity"/>
    <property type="evidence" value="ECO:0007669"/>
    <property type="project" value="TreeGrafter"/>
</dbReference>
<keyword evidence="4" id="KW-1185">Reference proteome</keyword>
<dbReference type="InterPro" id="IPR001375">
    <property type="entry name" value="Peptidase_S9_cat"/>
</dbReference>
<evidence type="ECO:0000256" key="1">
    <source>
        <dbReference type="ARBA" id="ARBA00022801"/>
    </source>
</evidence>
<dbReference type="Gene3D" id="3.40.50.1820">
    <property type="entry name" value="alpha/beta hydrolase"/>
    <property type="match status" value="1"/>
</dbReference>
<evidence type="ECO:0000259" key="2">
    <source>
        <dbReference type="Pfam" id="PF00326"/>
    </source>
</evidence>
<organism evidence="3 4">
    <name type="scientific">Bailinhaonella thermotolerans</name>
    <dbReference type="NCBI Taxonomy" id="1070861"/>
    <lineage>
        <taxon>Bacteria</taxon>
        <taxon>Bacillati</taxon>
        <taxon>Actinomycetota</taxon>
        <taxon>Actinomycetes</taxon>
        <taxon>Streptosporangiales</taxon>
        <taxon>Streptosporangiaceae</taxon>
        <taxon>Bailinhaonella</taxon>
    </lineage>
</organism>
<accession>A0A3A4B665</accession>
<dbReference type="PANTHER" id="PTHR42776:SF27">
    <property type="entry name" value="DIPEPTIDYL PEPTIDASE FAMILY MEMBER 6"/>
    <property type="match status" value="1"/>
</dbReference>
<dbReference type="Pfam" id="PF00326">
    <property type="entry name" value="Peptidase_S9"/>
    <property type="match status" value="1"/>
</dbReference>
<dbReference type="InterPro" id="IPR011044">
    <property type="entry name" value="Quino_amine_DH_bsu"/>
</dbReference>
<gene>
    <name evidence="3" type="ORF">D5H75_06015</name>
</gene>
<dbReference type="SUPFAM" id="SSF50969">
    <property type="entry name" value="YVTN repeat-like/Quinoprotein amine dehydrogenase"/>
    <property type="match status" value="1"/>
</dbReference>
<dbReference type="InterPro" id="IPR029058">
    <property type="entry name" value="AB_hydrolase_fold"/>
</dbReference>
<dbReference type="EMBL" id="QZEY01000002">
    <property type="protein sequence ID" value="RJL34057.1"/>
    <property type="molecule type" value="Genomic_DNA"/>
</dbReference>
<reference evidence="3 4" key="1">
    <citation type="submission" date="2018-09" db="EMBL/GenBank/DDBJ databases">
        <title>YIM 75507 draft genome.</title>
        <authorList>
            <person name="Tang S."/>
            <person name="Feng Y."/>
        </authorList>
    </citation>
    <scope>NUCLEOTIDE SEQUENCE [LARGE SCALE GENOMIC DNA]</scope>
    <source>
        <strain evidence="3 4">YIM 75507</strain>
    </source>
</reference>